<feature type="transmembrane region" description="Helical" evidence="1">
    <location>
        <begin position="28"/>
        <end position="48"/>
    </location>
</feature>
<dbReference type="RefSeq" id="WP_215622875.1">
    <property type="nucleotide sequence ID" value="NZ_CP076134.1"/>
</dbReference>
<feature type="transmembrane region" description="Helical" evidence="1">
    <location>
        <begin position="161"/>
        <end position="180"/>
    </location>
</feature>
<keyword evidence="1" id="KW-1133">Transmembrane helix</keyword>
<dbReference type="EMBL" id="CP076134">
    <property type="protein sequence ID" value="QWG14240.1"/>
    <property type="molecule type" value="Genomic_DNA"/>
</dbReference>
<dbReference type="Proteomes" id="UP000680839">
    <property type="component" value="Chromosome"/>
</dbReference>
<reference evidence="2" key="1">
    <citation type="submission" date="2021-06" db="EMBL/GenBank/DDBJ databases">
        <title>Bradyrhizobium sp. S2-20-1 Genome sequencing.</title>
        <authorList>
            <person name="Jin L."/>
        </authorList>
    </citation>
    <scope>NUCLEOTIDE SEQUENCE</scope>
    <source>
        <strain evidence="2">S2-20-1</strain>
    </source>
</reference>
<gene>
    <name evidence="2" type="ORF">KMZ29_06015</name>
</gene>
<name>A0A975NG63_9BRAD</name>
<dbReference type="Pfam" id="PF06532">
    <property type="entry name" value="NrsF"/>
    <property type="match status" value="1"/>
</dbReference>
<proteinExistence type="predicted"/>
<sequence length="232" mass="24578">MRNTSDLIDELVDSAAPVRRLRPPFLRAALWLSLAVVVLGLLGVAHGVRADIAARLQQPVFVVSMFGALATAVLAALASFKLSLPDRSRWWLLLPFPALGVWVSTIGYGCLTDWVSMSPDGVRMGEAARCFATLLLTSVPLSIAMLVMLRHAALLRPTAVSAAGGLAVAAMTSFALSLIHDLDATIMILIWNLGVAALIAGLACAFGRPTLAWVAARVMPALPPQLSIHPKT</sequence>
<dbReference type="AlphaFoldDB" id="A0A975NG63"/>
<dbReference type="InterPro" id="IPR009495">
    <property type="entry name" value="NrsF"/>
</dbReference>
<evidence type="ECO:0000313" key="2">
    <source>
        <dbReference type="EMBL" id="QWG14240.1"/>
    </source>
</evidence>
<keyword evidence="1" id="KW-0812">Transmembrane</keyword>
<evidence type="ECO:0000313" key="3">
    <source>
        <dbReference type="Proteomes" id="UP000680839"/>
    </source>
</evidence>
<protein>
    <submittedName>
        <fullName evidence="2">DUF1109 domain-containing protein</fullName>
    </submittedName>
</protein>
<feature type="transmembrane region" description="Helical" evidence="1">
    <location>
        <begin position="60"/>
        <end position="78"/>
    </location>
</feature>
<feature type="transmembrane region" description="Helical" evidence="1">
    <location>
        <begin position="131"/>
        <end position="149"/>
    </location>
</feature>
<keyword evidence="1" id="KW-0472">Membrane</keyword>
<evidence type="ECO:0000256" key="1">
    <source>
        <dbReference type="SAM" id="Phobius"/>
    </source>
</evidence>
<organism evidence="2 3">
    <name type="scientific">Bradyrhizobium sediminis</name>
    <dbReference type="NCBI Taxonomy" id="2840469"/>
    <lineage>
        <taxon>Bacteria</taxon>
        <taxon>Pseudomonadati</taxon>
        <taxon>Pseudomonadota</taxon>
        <taxon>Alphaproteobacteria</taxon>
        <taxon>Hyphomicrobiales</taxon>
        <taxon>Nitrobacteraceae</taxon>
        <taxon>Bradyrhizobium</taxon>
    </lineage>
</organism>
<feature type="transmembrane region" description="Helical" evidence="1">
    <location>
        <begin position="90"/>
        <end position="111"/>
    </location>
</feature>
<accession>A0A975NG63</accession>
<feature type="transmembrane region" description="Helical" evidence="1">
    <location>
        <begin position="186"/>
        <end position="207"/>
    </location>
</feature>